<reference evidence="2" key="1">
    <citation type="submission" date="2018-12" db="EMBL/GenBank/DDBJ databases">
        <title>Three Rhizobium rhizogenes strains isolated from the same crown gall tumor carry diverse plasmids.</title>
        <authorList>
            <person name="Pulawska J."/>
            <person name="Kuzmanovic N."/>
        </authorList>
    </citation>
    <scope>NUCLEOTIDE SEQUENCE</scope>
    <source>
        <strain evidence="1">C5.7</strain>
        <strain evidence="2">Colt5.8</strain>
        <plasmid evidence="1">pC5.7c</plasmid>
        <plasmid evidence="2">pColt5.8b</plasmid>
    </source>
</reference>
<evidence type="ECO:0000313" key="2">
    <source>
        <dbReference type="EMBL" id="QCL09753.1"/>
    </source>
</evidence>
<dbReference type="EMBL" id="MK318972">
    <property type="protein sequence ID" value="QCL09753.1"/>
    <property type="molecule type" value="Genomic_DNA"/>
</dbReference>
<dbReference type="RefSeq" id="WP_161601213.1">
    <property type="nucleotide sequence ID" value="NZ_JAAMEE010000034.1"/>
</dbReference>
<accession>A0A7S4ZRT0</accession>
<organism evidence="2">
    <name type="scientific">Rhizobium rhizogenes</name>
    <name type="common">Agrobacterium rhizogenes</name>
    <dbReference type="NCBI Taxonomy" id="359"/>
    <lineage>
        <taxon>Bacteria</taxon>
        <taxon>Pseudomonadati</taxon>
        <taxon>Pseudomonadota</taxon>
        <taxon>Alphaproteobacteria</taxon>
        <taxon>Hyphomicrobiales</taxon>
        <taxon>Rhizobiaceae</taxon>
        <taxon>Rhizobium/Agrobacterium group</taxon>
        <taxon>Rhizobium</taxon>
    </lineage>
</organism>
<keyword evidence="2" id="KW-0614">Plasmid</keyword>
<sequence length="68" mass="7419">MSSEAAARVQEPEIDPIDAIIAAHNGDARAAVTDLVHRIQHLRHQLSLSSAMMSKGMTRGWQPSLDQT</sequence>
<proteinExistence type="predicted"/>
<evidence type="ECO:0000313" key="1">
    <source>
        <dbReference type="EMBL" id="QCL09331.1"/>
    </source>
</evidence>
<dbReference type="OrthoDB" id="7924295at2"/>
<gene>
    <name evidence="1" type="ORF">pC5.7c_464</name>
    <name evidence="2" type="ORF">pC5.8b_262</name>
</gene>
<geneLocation type="plasmid" evidence="1">
    <name>pC5.7c</name>
</geneLocation>
<protein>
    <submittedName>
        <fullName evidence="2">Uncharacterized protein</fullName>
    </submittedName>
</protein>
<geneLocation type="plasmid" evidence="2">
    <name>pColt5.8b</name>
</geneLocation>
<dbReference type="AlphaFoldDB" id="A0A7S4ZRT0"/>
<name>A0A7S4ZRT0_RHIRH</name>
<dbReference type="EMBL" id="MK318969">
    <property type="protein sequence ID" value="QCL09331.1"/>
    <property type="molecule type" value="Genomic_DNA"/>
</dbReference>